<evidence type="ECO:0000313" key="13">
    <source>
        <dbReference type="Proteomes" id="UP000828390"/>
    </source>
</evidence>
<proteinExistence type="predicted"/>
<dbReference type="InterPro" id="IPR000742">
    <property type="entry name" value="EGF"/>
</dbReference>
<dbReference type="FunFam" id="2.10.25.10:FF:000020">
    <property type="entry name" value="Latent-transforming growth factor beta-binding protein 1"/>
    <property type="match status" value="1"/>
</dbReference>
<comment type="subcellular location">
    <subcellularLocation>
        <location evidence="1">Secreted</location>
    </subcellularLocation>
</comment>
<feature type="disulfide bond" evidence="9">
    <location>
        <begin position="202"/>
        <end position="212"/>
    </location>
</feature>
<organism evidence="12 13">
    <name type="scientific">Dreissena polymorpha</name>
    <name type="common">Zebra mussel</name>
    <name type="synonym">Mytilus polymorpha</name>
    <dbReference type="NCBI Taxonomy" id="45954"/>
    <lineage>
        <taxon>Eukaryota</taxon>
        <taxon>Metazoa</taxon>
        <taxon>Spiralia</taxon>
        <taxon>Lophotrochozoa</taxon>
        <taxon>Mollusca</taxon>
        <taxon>Bivalvia</taxon>
        <taxon>Autobranchia</taxon>
        <taxon>Heteroconchia</taxon>
        <taxon>Euheterodonta</taxon>
        <taxon>Imparidentia</taxon>
        <taxon>Neoheterodontei</taxon>
        <taxon>Myida</taxon>
        <taxon>Dreissenoidea</taxon>
        <taxon>Dreissenidae</taxon>
        <taxon>Dreissena</taxon>
    </lineage>
</organism>
<evidence type="ECO:0008006" key="14">
    <source>
        <dbReference type="Google" id="ProtNLM"/>
    </source>
</evidence>
<reference evidence="12" key="1">
    <citation type="journal article" date="2019" name="bioRxiv">
        <title>The Genome of the Zebra Mussel, Dreissena polymorpha: A Resource for Invasive Species Research.</title>
        <authorList>
            <person name="McCartney M.A."/>
            <person name="Auch B."/>
            <person name="Kono T."/>
            <person name="Mallez S."/>
            <person name="Zhang Y."/>
            <person name="Obille A."/>
            <person name="Becker A."/>
            <person name="Abrahante J.E."/>
            <person name="Garbe J."/>
            <person name="Badalamenti J.P."/>
            <person name="Herman A."/>
            <person name="Mangelson H."/>
            <person name="Liachko I."/>
            <person name="Sullivan S."/>
            <person name="Sone E.D."/>
            <person name="Koren S."/>
            <person name="Silverstein K.A.T."/>
            <person name="Beckman K.B."/>
            <person name="Gohl D.M."/>
        </authorList>
    </citation>
    <scope>NUCLEOTIDE SEQUENCE</scope>
    <source>
        <strain evidence="12">Duluth1</strain>
        <tissue evidence="12">Whole animal</tissue>
    </source>
</reference>
<feature type="disulfide bond" evidence="9">
    <location>
        <begin position="289"/>
        <end position="298"/>
    </location>
</feature>
<dbReference type="PROSITE" id="PS00022">
    <property type="entry name" value="EGF_1"/>
    <property type="match status" value="3"/>
</dbReference>
<keyword evidence="6" id="KW-0677">Repeat</keyword>
<keyword evidence="5" id="KW-0732">Signal</keyword>
<feature type="domain" description="EGF-like" evidence="10">
    <location>
        <begin position="198"/>
        <end position="235"/>
    </location>
</feature>
<evidence type="ECO:0000313" key="12">
    <source>
        <dbReference type="EMBL" id="KAH3893829.1"/>
    </source>
</evidence>
<dbReference type="AlphaFoldDB" id="A0A9D4NHK1"/>
<dbReference type="Pfam" id="PF00008">
    <property type="entry name" value="EGF"/>
    <property type="match status" value="1"/>
</dbReference>
<comment type="caution">
    <text evidence="9">Lacks conserved residue(s) required for the propagation of feature annotation.</text>
</comment>
<reference evidence="12" key="2">
    <citation type="submission" date="2020-11" db="EMBL/GenBank/DDBJ databases">
        <authorList>
            <person name="McCartney M.A."/>
            <person name="Auch B."/>
            <person name="Kono T."/>
            <person name="Mallez S."/>
            <person name="Becker A."/>
            <person name="Gohl D.M."/>
            <person name="Silverstein K.A.T."/>
            <person name="Koren S."/>
            <person name="Bechman K.B."/>
            <person name="Herman A."/>
            <person name="Abrahante J.E."/>
            <person name="Garbe J."/>
        </authorList>
    </citation>
    <scope>NUCLEOTIDE SEQUENCE</scope>
    <source>
        <strain evidence="12">Duluth1</strain>
        <tissue evidence="12">Whole animal</tissue>
    </source>
</reference>
<dbReference type="GO" id="GO:0005576">
    <property type="term" value="C:extracellular region"/>
    <property type="evidence" value="ECO:0007669"/>
    <property type="project" value="UniProtKB-SubCell"/>
</dbReference>
<dbReference type="Pfam" id="PF12661">
    <property type="entry name" value="hEGF"/>
    <property type="match status" value="2"/>
</dbReference>
<dbReference type="PANTHER" id="PTHR14949:SF32">
    <property type="entry name" value="WNT INHIBITORY FACTOR 1"/>
    <property type="match status" value="1"/>
</dbReference>
<dbReference type="EMBL" id="JAIWYP010000001">
    <property type="protein sequence ID" value="KAH3893829.1"/>
    <property type="molecule type" value="Genomic_DNA"/>
</dbReference>
<evidence type="ECO:0000256" key="1">
    <source>
        <dbReference type="ARBA" id="ARBA00004613"/>
    </source>
</evidence>
<evidence type="ECO:0000256" key="8">
    <source>
        <dbReference type="ARBA" id="ARBA00023180"/>
    </source>
</evidence>
<feature type="domain" description="EGF-like" evidence="10">
    <location>
        <begin position="267"/>
        <end position="299"/>
    </location>
</feature>
<keyword evidence="4 9" id="KW-0245">EGF-like domain</keyword>
<dbReference type="PROSITE" id="PS50814">
    <property type="entry name" value="WIF"/>
    <property type="match status" value="1"/>
</dbReference>
<evidence type="ECO:0000256" key="2">
    <source>
        <dbReference type="ARBA" id="ARBA00022473"/>
    </source>
</evidence>
<dbReference type="PROSITE" id="PS50026">
    <property type="entry name" value="EGF_3"/>
    <property type="match status" value="3"/>
</dbReference>
<dbReference type="GO" id="GO:0005102">
    <property type="term" value="F:signaling receptor binding"/>
    <property type="evidence" value="ECO:0007669"/>
    <property type="project" value="TreeGrafter"/>
</dbReference>
<feature type="domain" description="EGF-like" evidence="10">
    <location>
        <begin position="134"/>
        <end position="166"/>
    </location>
</feature>
<keyword evidence="13" id="KW-1185">Reference proteome</keyword>
<feature type="domain" description="WIF" evidence="11">
    <location>
        <begin position="1"/>
        <end position="129"/>
    </location>
</feature>
<evidence type="ECO:0000259" key="11">
    <source>
        <dbReference type="PROSITE" id="PS50814"/>
    </source>
</evidence>
<evidence type="ECO:0000256" key="9">
    <source>
        <dbReference type="PROSITE-ProRule" id="PRU00076"/>
    </source>
</evidence>
<dbReference type="Pfam" id="PF23106">
    <property type="entry name" value="EGF_Teneurin"/>
    <property type="match status" value="1"/>
</dbReference>
<name>A0A9D4NHK1_DREPO</name>
<keyword evidence="2" id="KW-0217">Developmental protein</keyword>
<evidence type="ECO:0000256" key="6">
    <source>
        <dbReference type="ARBA" id="ARBA00022737"/>
    </source>
</evidence>
<protein>
    <recommendedName>
        <fullName evidence="14">Wnt inhibitory factor 1</fullName>
    </recommendedName>
</protein>
<dbReference type="GO" id="GO:0009986">
    <property type="term" value="C:cell surface"/>
    <property type="evidence" value="ECO:0007669"/>
    <property type="project" value="TreeGrafter"/>
</dbReference>
<evidence type="ECO:0000256" key="4">
    <source>
        <dbReference type="ARBA" id="ARBA00022536"/>
    </source>
</evidence>
<comment type="caution">
    <text evidence="12">The sequence shown here is derived from an EMBL/GenBank/DDBJ whole genome shotgun (WGS) entry which is preliminary data.</text>
</comment>
<sequence>FPVLGDMHIIYRGEVTNPLNDNSIEFLRNSVVLPPEIDTVNLTWEAGDELYTYWFDELKSKNKTILYNPLLSIPASGIIPKGPKIFQVSIPCTGTEEGIAHLVLNLHIMDQHNKPVKGTPFKLRIKKQCNKFETTNLCKQPCKNNGRCNQFGECECPQGFHGLFCEKDMCSPKCENNGTCISPDMCLCQEGFYGKSCEKALCPRPCQNGGRCVQPGVSRTGICWCTSGFFGDACQFSLCNKPCQHEGLCVGTNICKCKEGYSGDQCETGLCLKSCMNGGLCVGANKCECKTGYIGDQCEEVFVRPRRKIKQESEKCNKLKVEIQKRCNQKKKCKSKQNRIAKRCSNLKPDKVSLCKKRQEKLAQRCIRKRDKRRKRCQAKRKSYKDKCMNPKHRQKETRILKLL</sequence>
<dbReference type="Gene3D" id="2.60.40.2170">
    <property type="entry name" value="Wnt, WIF domain"/>
    <property type="match status" value="1"/>
</dbReference>
<evidence type="ECO:0000256" key="5">
    <source>
        <dbReference type="ARBA" id="ARBA00022729"/>
    </source>
</evidence>
<dbReference type="Pfam" id="PF02019">
    <property type="entry name" value="WIF"/>
    <property type="match status" value="1"/>
</dbReference>
<keyword evidence="7 9" id="KW-1015">Disulfide bond</keyword>
<keyword evidence="8" id="KW-0325">Glycoprotein</keyword>
<evidence type="ECO:0000256" key="3">
    <source>
        <dbReference type="ARBA" id="ARBA00022525"/>
    </source>
</evidence>
<dbReference type="SMART" id="SM00469">
    <property type="entry name" value="WIF"/>
    <property type="match status" value="1"/>
</dbReference>
<feature type="disulfide bond" evidence="9">
    <location>
        <begin position="271"/>
        <end position="281"/>
    </location>
</feature>
<feature type="disulfide bond" evidence="9">
    <location>
        <begin position="138"/>
        <end position="148"/>
    </location>
</feature>
<dbReference type="PROSITE" id="PS01186">
    <property type="entry name" value="EGF_2"/>
    <property type="match status" value="3"/>
</dbReference>
<evidence type="ECO:0000259" key="10">
    <source>
        <dbReference type="PROSITE" id="PS50026"/>
    </source>
</evidence>
<dbReference type="SUPFAM" id="SSF57196">
    <property type="entry name" value="EGF/Laminin"/>
    <property type="match status" value="2"/>
</dbReference>
<dbReference type="Proteomes" id="UP000828390">
    <property type="component" value="Unassembled WGS sequence"/>
</dbReference>
<keyword evidence="3" id="KW-0964">Secreted</keyword>
<feature type="disulfide bond" evidence="9">
    <location>
        <begin position="156"/>
        <end position="165"/>
    </location>
</feature>
<dbReference type="InterPro" id="IPR003306">
    <property type="entry name" value="WIF"/>
</dbReference>
<feature type="disulfide bond" evidence="9">
    <location>
        <begin position="225"/>
        <end position="234"/>
    </location>
</feature>
<feature type="disulfide bond" evidence="9">
    <location>
        <begin position="206"/>
        <end position="223"/>
    </location>
</feature>
<dbReference type="InterPro" id="IPR013032">
    <property type="entry name" value="EGF-like_CS"/>
</dbReference>
<evidence type="ECO:0000256" key="7">
    <source>
        <dbReference type="ARBA" id="ARBA00023157"/>
    </source>
</evidence>
<dbReference type="InterPro" id="IPR050969">
    <property type="entry name" value="Dev_Signal_Modulators"/>
</dbReference>
<dbReference type="PANTHER" id="PTHR14949">
    <property type="entry name" value="EGF-LIKE-DOMAIN, MULTIPLE 7, 8"/>
    <property type="match status" value="1"/>
</dbReference>
<dbReference type="InterPro" id="IPR038677">
    <property type="entry name" value="WIF_sf"/>
</dbReference>
<dbReference type="SMART" id="SM00181">
    <property type="entry name" value="EGF"/>
    <property type="match status" value="5"/>
</dbReference>
<accession>A0A9D4NHK1</accession>
<dbReference type="Gene3D" id="2.10.25.10">
    <property type="entry name" value="Laminin"/>
    <property type="match status" value="5"/>
</dbReference>
<feature type="non-terminal residue" evidence="12">
    <location>
        <position position="404"/>
    </location>
</feature>
<gene>
    <name evidence="12" type="ORF">DPMN_017981</name>
</gene>